<dbReference type="SUPFAM" id="SSF53822">
    <property type="entry name" value="Periplasmic binding protein-like I"/>
    <property type="match status" value="1"/>
</dbReference>
<dbReference type="Pfam" id="PF12833">
    <property type="entry name" value="HTH_18"/>
    <property type="match status" value="1"/>
</dbReference>
<feature type="domain" description="HTH araC/xylS-type" evidence="4">
    <location>
        <begin position="272"/>
        <end position="369"/>
    </location>
</feature>
<reference evidence="5" key="1">
    <citation type="submission" date="2024-07" db="EMBL/GenBank/DDBJ databases">
        <title>Complete genome sequence of Verrucomicrobiaceae bacterium NT6N.</title>
        <authorList>
            <person name="Huang C."/>
            <person name="Takami H."/>
            <person name="Hamasaki K."/>
        </authorList>
    </citation>
    <scope>NUCLEOTIDE SEQUENCE</scope>
    <source>
        <strain evidence="5">NT6N</strain>
    </source>
</reference>
<dbReference type="PANTHER" id="PTHR43280:SF2">
    <property type="entry name" value="HTH-TYPE TRANSCRIPTIONAL REGULATOR EXSA"/>
    <property type="match status" value="1"/>
</dbReference>
<dbReference type="PANTHER" id="PTHR43280">
    <property type="entry name" value="ARAC-FAMILY TRANSCRIPTIONAL REGULATOR"/>
    <property type="match status" value="1"/>
</dbReference>
<dbReference type="InterPro" id="IPR020449">
    <property type="entry name" value="Tscrpt_reg_AraC-type_HTH"/>
</dbReference>
<dbReference type="GO" id="GO:0003700">
    <property type="term" value="F:DNA-binding transcription factor activity"/>
    <property type="evidence" value="ECO:0007669"/>
    <property type="project" value="InterPro"/>
</dbReference>
<accession>A0AAT9FLJ0</accession>
<dbReference type="InterPro" id="IPR018062">
    <property type="entry name" value="HTH_AraC-typ_CS"/>
</dbReference>
<name>A0AAT9FLJ0_9BACT</name>
<dbReference type="Pfam" id="PF13377">
    <property type="entry name" value="Peripla_BP_3"/>
    <property type="match status" value="1"/>
</dbReference>
<dbReference type="InterPro" id="IPR018060">
    <property type="entry name" value="HTH_AraC"/>
</dbReference>
<dbReference type="GO" id="GO:0043565">
    <property type="term" value="F:sequence-specific DNA binding"/>
    <property type="evidence" value="ECO:0007669"/>
    <property type="project" value="InterPro"/>
</dbReference>
<protein>
    <submittedName>
        <fullName evidence="5">XylR family transcriptional regulator</fullName>
    </submittedName>
</protein>
<gene>
    <name evidence="5" type="ORF">NT6N_20220</name>
</gene>
<keyword evidence="3" id="KW-0804">Transcription</keyword>
<dbReference type="EMBL" id="AP026866">
    <property type="protein sequence ID" value="BDS06982.1"/>
    <property type="molecule type" value="Genomic_DNA"/>
</dbReference>
<evidence type="ECO:0000256" key="1">
    <source>
        <dbReference type="ARBA" id="ARBA00023015"/>
    </source>
</evidence>
<evidence type="ECO:0000259" key="4">
    <source>
        <dbReference type="PROSITE" id="PS01124"/>
    </source>
</evidence>
<keyword evidence="2" id="KW-0238">DNA-binding</keyword>
<dbReference type="PROSITE" id="PS01124">
    <property type="entry name" value="HTH_ARAC_FAMILY_2"/>
    <property type="match status" value="1"/>
</dbReference>
<evidence type="ECO:0000256" key="3">
    <source>
        <dbReference type="ARBA" id="ARBA00023163"/>
    </source>
</evidence>
<dbReference type="Gene3D" id="1.10.10.60">
    <property type="entry name" value="Homeodomain-like"/>
    <property type="match status" value="1"/>
</dbReference>
<dbReference type="InterPro" id="IPR046335">
    <property type="entry name" value="LacI/GalR-like_sensor"/>
</dbReference>
<dbReference type="PROSITE" id="PS00041">
    <property type="entry name" value="HTH_ARAC_FAMILY_1"/>
    <property type="match status" value="1"/>
</dbReference>
<evidence type="ECO:0000313" key="5">
    <source>
        <dbReference type="EMBL" id="BDS06982.1"/>
    </source>
</evidence>
<dbReference type="PRINTS" id="PR00032">
    <property type="entry name" value="HTHARAC"/>
</dbReference>
<sequence length="369" mass="41290">MKLALALRRSSAERFVIELGIHDYAREHPEIEIISIGGNQSLSWDDALGSEPDALIGYFHQPWHLECVRELNIPSLCVNSVFQHEEISCVRADSHAVGVMAAEYFLRLGCKDFTYITNVPEHYYSQRRQEGFFSHLKTSGLSAECIASESLEPAALWLQKKIEQGNLSGVFCVNDRAARALLNLLESGNSNLEDKLIILGVDNDPFYYENGSVIFSSIDVNHRHAGYLAAQLLHQQILAQDTTPACIEVPPLQLHDRYQLARKMQKKHPALGLVFQNINANFADATLSAESVAKHCGLSVRSLNRILKEHGHAPLAATILDARIRAAKKLLERSNLTLEQIAYTVGFNEYTTFFRAFKKSVGKAPSDFR</sequence>
<organism evidence="5">
    <name type="scientific">Oceaniferula spumae</name>
    <dbReference type="NCBI Taxonomy" id="2979115"/>
    <lineage>
        <taxon>Bacteria</taxon>
        <taxon>Pseudomonadati</taxon>
        <taxon>Verrucomicrobiota</taxon>
        <taxon>Verrucomicrobiia</taxon>
        <taxon>Verrucomicrobiales</taxon>
        <taxon>Verrucomicrobiaceae</taxon>
        <taxon>Oceaniferula</taxon>
    </lineage>
</organism>
<dbReference type="KEGG" id="osu:NT6N_20220"/>
<dbReference type="SMART" id="SM00342">
    <property type="entry name" value="HTH_ARAC"/>
    <property type="match status" value="1"/>
</dbReference>
<dbReference type="AlphaFoldDB" id="A0AAT9FLJ0"/>
<dbReference type="InterPro" id="IPR009057">
    <property type="entry name" value="Homeodomain-like_sf"/>
</dbReference>
<proteinExistence type="predicted"/>
<dbReference type="Gene3D" id="3.40.50.2300">
    <property type="match status" value="2"/>
</dbReference>
<evidence type="ECO:0000256" key="2">
    <source>
        <dbReference type="ARBA" id="ARBA00023125"/>
    </source>
</evidence>
<dbReference type="SUPFAM" id="SSF46689">
    <property type="entry name" value="Homeodomain-like"/>
    <property type="match status" value="1"/>
</dbReference>
<keyword evidence="1" id="KW-0805">Transcription regulation</keyword>
<dbReference type="InterPro" id="IPR028082">
    <property type="entry name" value="Peripla_BP_I"/>
</dbReference>